<dbReference type="InterPro" id="IPR057954">
    <property type="entry name" value="SET_TTL12"/>
</dbReference>
<dbReference type="STRING" id="1754192.A0A1Y1XPT7"/>
<dbReference type="Pfam" id="PF25556">
    <property type="entry name" value="SET_TTL"/>
    <property type="match status" value="2"/>
</dbReference>
<dbReference type="InterPro" id="IPR004344">
    <property type="entry name" value="TTL/TTLL_fam"/>
</dbReference>
<proteinExistence type="predicted"/>
<comment type="caution">
    <text evidence="2">The sequence shown here is derived from an EMBL/GenBank/DDBJ whole genome shotgun (WGS) entry which is preliminary data.</text>
</comment>
<dbReference type="InterPro" id="IPR046341">
    <property type="entry name" value="SET_dom_sf"/>
</dbReference>
<name>A0A1Y1XPT7_9FUNG</name>
<evidence type="ECO:0000313" key="3">
    <source>
        <dbReference type="Proteomes" id="UP000193944"/>
    </source>
</evidence>
<keyword evidence="3" id="KW-1185">Reference proteome</keyword>
<accession>A0A1Y1XPT7</accession>
<dbReference type="PANTHER" id="PTHR46088">
    <property type="entry name" value="TUBULIN--TYROSINE LIGASE-LIKE PROTEIN 12"/>
    <property type="match status" value="1"/>
</dbReference>
<reference evidence="2 3" key="1">
    <citation type="submission" date="2016-08" db="EMBL/GenBank/DDBJ databases">
        <title>A Parts List for Fungal Cellulosomes Revealed by Comparative Genomics.</title>
        <authorList>
            <consortium name="DOE Joint Genome Institute"/>
            <person name="Haitjema C.H."/>
            <person name="Gilmore S.P."/>
            <person name="Henske J.K."/>
            <person name="Solomon K.V."/>
            <person name="De Groot R."/>
            <person name="Kuo A."/>
            <person name="Mondo S.J."/>
            <person name="Salamov A.A."/>
            <person name="Labutti K."/>
            <person name="Zhao Z."/>
            <person name="Chiniquy J."/>
            <person name="Barry K."/>
            <person name="Brewer H.M."/>
            <person name="Purvine S.O."/>
            <person name="Wright A.T."/>
            <person name="Boxma B."/>
            <person name="Van Alen T."/>
            <person name="Hackstein J.H."/>
            <person name="Baker S.E."/>
            <person name="Grigoriev I.V."/>
            <person name="O'Malley M.A."/>
        </authorList>
    </citation>
    <scope>NUCLEOTIDE SEQUENCE [LARGE SCALE GENOMIC DNA]</scope>
    <source>
        <strain evidence="2 3">S4</strain>
    </source>
</reference>
<dbReference type="Pfam" id="PF03133">
    <property type="entry name" value="TTL"/>
    <property type="match status" value="1"/>
</dbReference>
<dbReference type="OrthoDB" id="2127950at2759"/>
<sequence length="717" mass="83672">MAVSSEVNQFVTFHKHQLQSVPESLWEKLYKKLKNQDFNSGELFEIKYDEEKKERILYLKEGCCLEAGSDIFLVDHSWTTHPENASGELLNTSGLLKRMEALFNINYNEEEDVNDPEKELKEEFIKLVMEQASVNEEKAKDALERHNYEVINAIDELTTTEEYSSDVMEGLKETIASQVPTDVKEKDEKKYHGPTVKERIDRIVKYDMWKYINVYQYTVLNDGEEENIITWYFFDEVGNAIQHSTDPNVVCIPFIFNNGSENVEYSLFYPIKNISSGEIITRNKLPVDLKEHEKEAYLLSYVDNPLEEKPEECEKLCENVKTWKNEKVNNDFEIKTPDVISLLGKPNEEIPKIKIYTDLISISFYLKDSHIEFVKDIKDADIIWIAGEVEQFKNNQKLSRFPNQLCVTNPLYLKLMLSKVYGHNNDIMCESYDMTTEMTEFVGSYLTNAKMIEEEKKNKKDKTIDNNNFWILKPIFGNNGNSRPSQWIITDSLQKIIRQHDTKLNMLIERFDNGKKPLLYNDNIKCQIRFFALLDSSIDGLSLYVYDENYIVYLAKEFWNDRLSNIYNKETHFVKYKKLRETTEAEEKAKSDNINPLPFIHHTKLESFIEKRYNCQWNDIKSKIYSKIKAVFSAAMSSPEPLGFSEICLTLPSFFSLFAVDVEIYDDLTPYIVNIEYIPDGGPMINFDRDFLLKVVGRATNGILGNINDIEKAFVQL</sequence>
<protein>
    <recommendedName>
        <fullName evidence="1">Tubulin--tyrosine ligase-like protein 12 SET-like domain-containing protein</fullName>
    </recommendedName>
</protein>
<feature type="domain" description="Tubulin--tyrosine ligase-like protein 12 SET-like" evidence="1">
    <location>
        <begin position="62"/>
        <end position="117"/>
    </location>
</feature>
<dbReference type="Gene3D" id="1.10.8.10">
    <property type="entry name" value="DNA helicase RuvA subunit, C-terminal domain"/>
    <property type="match status" value="1"/>
</dbReference>
<gene>
    <name evidence="2" type="ORF">BCR32DRAFT_264097</name>
</gene>
<dbReference type="PROSITE" id="PS51221">
    <property type="entry name" value="TTL"/>
    <property type="match status" value="1"/>
</dbReference>
<dbReference type="AlphaFoldDB" id="A0A1Y1XPT7"/>
<dbReference type="PANTHER" id="PTHR46088:SF1">
    <property type="entry name" value="TUBULIN--TYROSINE LIGASE-LIKE PROTEIN 12"/>
    <property type="match status" value="1"/>
</dbReference>
<reference evidence="2 3" key="2">
    <citation type="submission" date="2016-08" db="EMBL/GenBank/DDBJ databases">
        <title>Pervasive Adenine N6-methylation of Active Genes in Fungi.</title>
        <authorList>
            <consortium name="DOE Joint Genome Institute"/>
            <person name="Mondo S.J."/>
            <person name="Dannebaum R.O."/>
            <person name="Kuo R.C."/>
            <person name="Labutti K."/>
            <person name="Haridas S."/>
            <person name="Kuo A."/>
            <person name="Salamov A."/>
            <person name="Ahrendt S.R."/>
            <person name="Lipzen A."/>
            <person name="Sullivan W."/>
            <person name="Andreopoulos W.B."/>
            <person name="Clum A."/>
            <person name="Lindquist E."/>
            <person name="Daum C."/>
            <person name="Ramamoorthy G.K."/>
            <person name="Gryganskyi A."/>
            <person name="Culley D."/>
            <person name="Magnuson J.K."/>
            <person name="James T.Y."/>
            <person name="O'Malley M.A."/>
            <person name="Stajich J.E."/>
            <person name="Spatafora J.W."/>
            <person name="Visel A."/>
            <person name="Grigoriev I.V."/>
        </authorList>
    </citation>
    <scope>NUCLEOTIDE SEQUENCE [LARGE SCALE GENOMIC DNA]</scope>
    <source>
        <strain evidence="2 3">S4</strain>
    </source>
</reference>
<dbReference type="Proteomes" id="UP000193944">
    <property type="component" value="Unassembled WGS sequence"/>
</dbReference>
<dbReference type="InterPro" id="IPR027749">
    <property type="entry name" value="TTLL12"/>
</dbReference>
<dbReference type="SUPFAM" id="SSF82199">
    <property type="entry name" value="SET domain"/>
    <property type="match status" value="1"/>
</dbReference>
<dbReference type="GO" id="GO:0005737">
    <property type="term" value="C:cytoplasm"/>
    <property type="evidence" value="ECO:0007669"/>
    <property type="project" value="TreeGrafter"/>
</dbReference>
<evidence type="ECO:0000259" key="1">
    <source>
        <dbReference type="Pfam" id="PF25556"/>
    </source>
</evidence>
<evidence type="ECO:0000313" key="2">
    <source>
        <dbReference type="EMBL" id="ORX87675.1"/>
    </source>
</evidence>
<dbReference type="EMBL" id="MCFG01000006">
    <property type="protein sequence ID" value="ORX87675.1"/>
    <property type="molecule type" value="Genomic_DNA"/>
</dbReference>
<dbReference type="Gene3D" id="3.30.470.20">
    <property type="entry name" value="ATP-grasp fold, B domain"/>
    <property type="match status" value="1"/>
</dbReference>
<feature type="domain" description="Tubulin--tyrosine ligase-like protein 12 SET-like" evidence="1">
    <location>
        <begin position="190"/>
        <end position="283"/>
    </location>
</feature>
<organism evidence="2 3">
    <name type="scientific">Anaeromyces robustus</name>
    <dbReference type="NCBI Taxonomy" id="1754192"/>
    <lineage>
        <taxon>Eukaryota</taxon>
        <taxon>Fungi</taxon>
        <taxon>Fungi incertae sedis</taxon>
        <taxon>Chytridiomycota</taxon>
        <taxon>Chytridiomycota incertae sedis</taxon>
        <taxon>Neocallimastigomycetes</taxon>
        <taxon>Neocallimastigales</taxon>
        <taxon>Neocallimastigaceae</taxon>
        <taxon>Anaeromyces</taxon>
    </lineage>
</organism>